<evidence type="ECO:0000259" key="3">
    <source>
        <dbReference type="Pfam" id="PF13863"/>
    </source>
</evidence>
<accession>A0A2T7PFU7</accession>
<protein>
    <recommendedName>
        <fullName evidence="3">DUF4200 domain-containing protein</fullName>
    </recommendedName>
</protein>
<dbReference type="STRING" id="400727.A0A2T7PFU7"/>
<gene>
    <name evidence="4" type="ORF">C0Q70_07731</name>
</gene>
<reference evidence="4 5" key="1">
    <citation type="submission" date="2018-04" db="EMBL/GenBank/DDBJ databases">
        <title>The genome of golden apple snail Pomacea canaliculata provides insight into stress tolerance and invasive adaptation.</title>
        <authorList>
            <person name="Liu C."/>
            <person name="Liu B."/>
            <person name="Ren Y."/>
            <person name="Zhang Y."/>
            <person name="Wang H."/>
            <person name="Li S."/>
            <person name="Jiang F."/>
            <person name="Yin L."/>
            <person name="Zhang G."/>
            <person name="Qian W."/>
            <person name="Fan W."/>
        </authorList>
    </citation>
    <scope>NUCLEOTIDE SEQUENCE [LARGE SCALE GENOMIC DNA]</scope>
    <source>
        <strain evidence="4">SZHN2017</strain>
        <tissue evidence="4">Muscle</tissue>
    </source>
</reference>
<dbReference type="PANTHER" id="PTHR21683:SF18">
    <property type="entry name" value="COILED-COIL DOMAIN-CONTAINING PROTEIN 42 HOMOLOG"/>
    <property type="match status" value="1"/>
</dbReference>
<name>A0A2T7PFU7_POMCA</name>
<dbReference type="OMA" id="RRAIHKY"/>
<evidence type="ECO:0000313" key="5">
    <source>
        <dbReference type="Proteomes" id="UP000245119"/>
    </source>
</evidence>
<keyword evidence="1 2" id="KW-0175">Coiled coil</keyword>
<organism evidence="4 5">
    <name type="scientific">Pomacea canaliculata</name>
    <name type="common">Golden apple snail</name>
    <dbReference type="NCBI Taxonomy" id="400727"/>
    <lineage>
        <taxon>Eukaryota</taxon>
        <taxon>Metazoa</taxon>
        <taxon>Spiralia</taxon>
        <taxon>Lophotrochozoa</taxon>
        <taxon>Mollusca</taxon>
        <taxon>Gastropoda</taxon>
        <taxon>Caenogastropoda</taxon>
        <taxon>Architaenioglossa</taxon>
        <taxon>Ampullarioidea</taxon>
        <taxon>Ampullariidae</taxon>
        <taxon>Pomacea</taxon>
    </lineage>
</organism>
<dbReference type="Pfam" id="PF13863">
    <property type="entry name" value="DUF4200"/>
    <property type="match status" value="1"/>
</dbReference>
<evidence type="ECO:0000313" key="4">
    <source>
        <dbReference type="EMBL" id="PVD32298.1"/>
    </source>
</evidence>
<proteinExistence type="predicted"/>
<sequence length="356" mass="41496">MASTGQSYKLDLNTGKRNVFVTQLHDREDEDDTLAFPVVKESGDKLIETGLNTLQRTLLLKKEAEVNRVDAELEAKRHEFNQRMESCSQRQLEVQKKQQRMKDRVSKFEKFIQENEAKRRRAIQKYQQEVKLSEQKTNEFNQLLEQLEALKARHAHLSKKLQKYKKYEEYLIRVIDAMPEDYLPSSEDKVKGLMMRHRTLSESNGDLITNVVNMADELEDLKQVLENLKQEHAKQKVSDSSALARLQGQQERFAETNQKTEAKFSSTEGLMRKRRTELGMIFMAIDNIYEKCRKAGLTREDEHVFWVQKLYTIRDYLNDRKDVAHMAMHSTNSASITASAKGQRKVQAVKDLAPKI</sequence>
<evidence type="ECO:0000256" key="2">
    <source>
        <dbReference type="SAM" id="Coils"/>
    </source>
</evidence>
<dbReference type="EMBL" id="PZQS01000004">
    <property type="protein sequence ID" value="PVD32298.1"/>
    <property type="molecule type" value="Genomic_DNA"/>
</dbReference>
<dbReference type="GO" id="GO:0005856">
    <property type="term" value="C:cytoskeleton"/>
    <property type="evidence" value="ECO:0007669"/>
    <property type="project" value="UniProtKB-ARBA"/>
</dbReference>
<evidence type="ECO:0000256" key="1">
    <source>
        <dbReference type="ARBA" id="ARBA00023054"/>
    </source>
</evidence>
<dbReference type="Proteomes" id="UP000245119">
    <property type="component" value="Linkage Group LG4"/>
</dbReference>
<feature type="domain" description="DUF4200" evidence="3">
    <location>
        <begin position="59"/>
        <end position="176"/>
    </location>
</feature>
<comment type="caution">
    <text evidence="4">The sequence shown here is derived from an EMBL/GenBank/DDBJ whole genome shotgun (WGS) entry which is preliminary data.</text>
</comment>
<keyword evidence="5" id="KW-1185">Reference proteome</keyword>
<dbReference type="OrthoDB" id="2134857at2759"/>
<dbReference type="AlphaFoldDB" id="A0A2T7PFU7"/>
<feature type="coiled-coil region" evidence="2">
    <location>
        <begin position="123"/>
        <end position="167"/>
    </location>
</feature>
<feature type="coiled-coil region" evidence="2">
    <location>
        <begin position="208"/>
        <end position="263"/>
    </location>
</feature>
<dbReference type="PANTHER" id="PTHR21683">
    <property type="entry name" value="COILED-COIL DOMAIN-CONTAINING PROTEIN 42 LIKE-2-LIKE-RELATED"/>
    <property type="match status" value="1"/>
</dbReference>
<dbReference type="InterPro" id="IPR025252">
    <property type="entry name" value="DUF4200"/>
</dbReference>
<dbReference type="InterPro" id="IPR051147">
    <property type="entry name" value="CFAP_domain-containing"/>
</dbReference>